<name>A0A151ZRY0_TIELA</name>
<evidence type="ECO:0000313" key="6">
    <source>
        <dbReference type="EMBL" id="KYQ96692.1"/>
    </source>
</evidence>
<dbReference type="GO" id="GO:0044877">
    <property type="term" value="F:protein-containing complex binding"/>
    <property type="evidence" value="ECO:0007669"/>
    <property type="project" value="InterPro"/>
</dbReference>
<gene>
    <name evidence="6" type="ORF">DLAC_03985</name>
</gene>
<evidence type="ECO:0000256" key="5">
    <source>
        <dbReference type="ARBA" id="ARBA00023212"/>
    </source>
</evidence>
<dbReference type="Proteomes" id="UP000076078">
    <property type="component" value="Unassembled WGS sequence"/>
</dbReference>
<dbReference type="AlphaFoldDB" id="A0A151ZRY0"/>
<dbReference type="InterPro" id="IPR033378">
    <property type="entry name" value="BRICK1"/>
</dbReference>
<sequence>MTKSAIQKDWEQREFIEDISINIQKIIDFMNKFELSTRNRLANVNEKLLILERQVDYLEATFKTVSE</sequence>
<dbReference type="GO" id="GO:0005856">
    <property type="term" value="C:cytoskeleton"/>
    <property type="evidence" value="ECO:0007669"/>
    <property type="project" value="UniProtKB-SubCell"/>
</dbReference>
<keyword evidence="7" id="KW-1185">Reference proteome</keyword>
<reference evidence="6 7" key="1">
    <citation type="submission" date="2015-12" db="EMBL/GenBank/DDBJ databases">
        <title>Dictyostelia acquired genes for synthesis and detection of signals that induce cell-type specialization by lateral gene transfer from prokaryotes.</title>
        <authorList>
            <person name="Gloeckner G."/>
            <person name="Schaap P."/>
        </authorList>
    </citation>
    <scope>NUCLEOTIDE SEQUENCE [LARGE SCALE GENOMIC DNA]</scope>
    <source>
        <strain evidence="6 7">TK</strain>
    </source>
</reference>
<evidence type="ECO:0000256" key="3">
    <source>
        <dbReference type="ARBA" id="ARBA00022490"/>
    </source>
</evidence>
<dbReference type="FunCoup" id="A0A151ZRY0">
    <property type="interactions" value="72"/>
</dbReference>
<dbReference type="GO" id="GO:0007015">
    <property type="term" value="P:actin filament organization"/>
    <property type="evidence" value="ECO:0007669"/>
    <property type="project" value="InterPro"/>
</dbReference>
<comment type="similarity">
    <text evidence="2">Belongs to the BRK1 family.</text>
</comment>
<protein>
    <submittedName>
        <fullName evidence="6">Component of SCAR regulatory complex</fullName>
    </submittedName>
</protein>
<dbReference type="OrthoDB" id="1883432at2759"/>
<dbReference type="STRING" id="361077.A0A151ZRY0"/>
<organism evidence="6 7">
    <name type="scientific">Tieghemostelium lacteum</name>
    <name type="common">Slime mold</name>
    <name type="synonym">Dictyostelium lacteum</name>
    <dbReference type="NCBI Taxonomy" id="361077"/>
    <lineage>
        <taxon>Eukaryota</taxon>
        <taxon>Amoebozoa</taxon>
        <taxon>Evosea</taxon>
        <taxon>Eumycetozoa</taxon>
        <taxon>Dictyostelia</taxon>
        <taxon>Dictyosteliales</taxon>
        <taxon>Raperosteliaceae</taxon>
        <taxon>Tieghemostelium</taxon>
    </lineage>
</organism>
<proteinExistence type="inferred from homology"/>
<dbReference type="GO" id="GO:0008064">
    <property type="term" value="P:regulation of actin polymerization or depolymerization"/>
    <property type="evidence" value="ECO:0007669"/>
    <property type="project" value="TreeGrafter"/>
</dbReference>
<keyword evidence="4" id="KW-0175">Coiled coil</keyword>
<comment type="subcellular location">
    <subcellularLocation>
        <location evidence="1">Cytoplasm</location>
        <location evidence="1">Cytoskeleton</location>
    </subcellularLocation>
</comment>
<keyword evidence="3" id="KW-0963">Cytoplasm</keyword>
<dbReference type="EMBL" id="LODT01000021">
    <property type="protein sequence ID" value="KYQ96692.1"/>
    <property type="molecule type" value="Genomic_DNA"/>
</dbReference>
<evidence type="ECO:0000256" key="4">
    <source>
        <dbReference type="ARBA" id="ARBA00023054"/>
    </source>
</evidence>
<dbReference type="PANTHER" id="PTHR33668:SF1">
    <property type="entry name" value="PROTEIN BRICK1"/>
    <property type="match status" value="1"/>
</dbReference>
<comment type="caution">
    <text evidence="6">The sequence shown here is derived from an EMBL/GenBank/DDBJ whole genome shotgun (WGS) entry which is preliminary data.</text>
</comment>
<dbReference type="GO" id="GO:0031209">
    <property type="term" value="C:SCAR complex"/>
    <property type="evidence" value="ECO:0007669"/>
    <property type="project" value="InterPro"/>
</dbReference>
<dbReference type="InParanoid" id="A0A151ZRY0"/>
<evidence type="ECO:0000313" key="7">
    <source>
        <dbReference type="Proteomes" id="UP000076078"/>
    </source>
</evidence>
<dbReference type="Gene3D" id="1.20.5.110">
    <property type="match status" value="1"/>
</dbReference>
<dbReference type="PANTHER" id="PTHR33668">
    <property type="entry name" value="PROTEIN BRICK1"/>
    <property type="match status" value="1"/>
</dbReference>
<accession>A0A151ZRY0</accession>
<dbReference type="GO" id="GO:0048870">
    <property type="term" value="P:cell motility"/>
    <property type="evidence" value="ECO:0007669"/>
    <property type="project" value="TreeGrafter"/>
</dbReference>
<evidence type="ECO:0000256" key="2">
    <source>
        <dbReference type="ARBA" id="ARBA00005620"/>
    </source>
</evidence>
<keyword evidence="5" id="KW-0206">Cytoskeleton</keyword>
<evidence type="ECO:0000256" key="1">
    <source>
        <dbReference type="ARBA" id="ARBA00004245"/>
    </source>
</evidence>
<dbReference type="OMA" id="WEQREFI"/>